<gene>
    <name evidence="2" type="ORF">EDD52_102243</name>
</gene>
<dbReference type="AlphaFoldDB" id="A0A4V6NYM3"/>
<comment type="caution">
    <text evidence="2">The sequence shown here is derived from an EMBL/GenBank/DDBJ whole genome shotgun (WGS) entry which is preliminary data.</text>
</comment>
<feature type="region of interest" description="Disordered" evidence="1">
    <location>
        <begin position="24"/>
        <end position="61"/>
    </location>
</feature>
<name>A0A4V6NYM3_9RHOB</name>
<keyword evidence="3" id="KW-1185">Reference proteome</keyword>
<dbReference type="EMBL" id="SLZU01000002">
    <property type="protein sequence ID" value="TCS66426.1"/>
    <property type="molecule type" value="Genomic_DNA"/>
</dbReference>
<evidence type="ECO:0000313" key="3">
    <source>
        <dbReference type="Proteomes" id="UP000295696"/>
    </source>
</evidence>
<sequence length="61" mass="6909">MLDPLKISEYARALYRAHGNKAEAEAASRLRQSEQTGNQDEAENWRRIRQAISQLRGPGQA</sequence>
<dbReference type="RefSeq" id="WP_132242491.1">
    <property type="nucleotide sequence ID" value="NZ_CBDUOC010000008.1"/>
</dbReference>
<evidence type="ECO:0000256" key="1">
    <source>
        <dbReference type="SAM" id="MobiDB-lite"/>
    </source>
</evidence>
<reference evidence="2 3" key="1">
    <citation type="submission" date="2019-03" db="EMBL/GenBank/DDBJ databases">
        <title>Genomic Encyclopedia of Type Strains, Phase IV (KMG-IV): sequencing the most valuable type-strain genomes for metagenomic binning, comparative biology and taxonomic classification.</title>
        <authorList>
            <person name="Goeker M."/>
        </authorList>
    </citation>
    <scope>NUCLEOTIDE SEQUENCE [LARGE SCALE GENOMIC DNA]</scope>
    <source>
        <strain evidence="2 3">DSM 104836</strain>
    </source>
</reference>
<dbReference type="Proteomes" id="UP000295696">
    <property type="component" value="Unassembled WGS sequence"/>
</dbReference>
<proteinExistence type="predicted"/>
<accession>A0A4V6NYM3</accession>
<protein>
    <submittedName>
        <fullName evidence="2">Uncharacterized protein</fullName>
    </submittedName>
</protein>
<dbReference type="OrthoDB" id="7933758at2"/>
<evidence type="ECO:0000313" key="2">
    <source>
        <dbReference type="EMBL" id="TCS66426.1"/>
    </source>
</evidence>
<organism evidence="2 3">
    <name type="scientific">Primorskyibacter sedentarius</name>
    <dbReference type="NCBI Taxonomy" id="745311"/>
    <lineage>
        <taxon>Bacteria</taxon>
        <taxon>Pseudomonadati</taxon>
        <taxon>Pseudomonadota</taxon>
        <taxon>Alphaproteobacteria</taxon>
        <taxon>Rhodobacterales</taxon>
        <taxon>Roseobacteraceae</taxon>
        <taxon>Primorskyibacter</taxon>
    </lineage>
</organism>